<dbReference type="PANTHER" id="PTHR33376">
    <property type="match status" value="1"/>
</dbReference>
<proteinExistence type="predicted"/>
<organism evidence="3 4">
    <name type="scientific">Candidatus Entotheonella gemina</name>
    <dbReference type="NCBI Taxonomy" id="1429439"/>
    <lineage>
        <taxon>Bacteria</taxon>
        <taxon>Pseudomonadati</taxon>
        <taxon>Nitrospinota/Tectimicrobiota group</taxon>
        <taxon>Candidatus Tectimicrobiota</taxon>
        <taxon>Candidatus Entotheonellia</taxon>
        <taxon>Candidatus Entotheonellales</taxon>
        <taxon>Candidatus Entotheonellaceae</taxon>
        <taxon>Candidatus Entotheonella</taxon>
    </lineage>
</organism>
<accession>W4MDC2</accession>
<dbReference type="AlphaFoldDB" id="W4MDC2"/>
<gene>
    <name evidence="3" type="ORF">ETSY2_06765</name>
</gene>
<keyword evidence="4" id="KW-1185">Reference proteome</keyword>
<dbReference type="Pfam" id="PF03480">
    <property type="entry name" value="DctP"/>
    <property type="match status" value="1"/>
</dbReference>
<comment type="caution">
    <text evidence="3">The sequence shown here is derived from an EMBL/GenBank/DDBJ whole genome shotgun (WGS) entry which is preliminary data.</text>
</comment>
<evidence type="ECO:0008006" key="5">
    <source>
        <dbReference type="Google" id="ProtNLM"/>
    </source>
</evidence>
<reference evidence="3 4" key="1">
    <citation type="journal article" date="2014" name="Nature">
        <title>An environmental bacterial taxon with a large and distinct metabolic repertoire.</title>
        <authorList>
            <person name="Wilson M.C."/>
            <person name="Mori T."/>
            <person name="Ruckert C."/>
            <person name="Uria A.R."/>
            <person name="Helf M.J."/>
            <person name="Takada K."/>
            <person name="Gernert C."/>
            <person name="Steffens U.A."/>
            <person name="Heycke N."/>
            <person name="Schmitt S."/>
            <person name="Rinke C."/>
            <person name="Helfrich E.J."/>
            <person name="Brachmann A.O."/>
            <person name="Gurgui C."/>
            <person name="Wakimoto T."/>
            <person name="Kracht M."/>
            <person name="Crusemann M."/>
            <person name="Hentschel U."/>
            <person name="Abe I."/>
            <person name="Matsunaga S."/>
            <person name="Kalinowski J."/>
            <person name="Takeyama H."/>
            <person name="Piel J."/>
        </authorList>
    </citation>
    <scope>NUCLEOTIDE SEQUENCE [LARGE SCALE GENOMIC DNA]</scope>
    <source>
        <strain evidence="4">TSY2</strain>
    </source>
</reference>
<dbReference type="InterPro" id="IPR038404">
    <property type="entry name" value="TRAP_DctP_sf"/>
</dbReference>
<evidence type="ECO:0000256" key="1">
    <source>
        <dbReference type="ARBA" id="ARBA00022729"/>
    </source>
</evidence>
<dbReference type="NCBIfam" id="NF037995">
    <property type="entry name" value="TRAP_S1"/>
    <property type="match status" value="1"/>
</dbReference>
<feature type="signal peptide" evidence="2">
    <location>
        <begin position="1"/>
        <end position="27"/>
    </location>
</feature>
<evidence type="ECO:0000256" key="2">
    <source>
        <dbReference type="SAM" id="SignalP"/>
    </source>
</evidence>
<dbReference type="EMBL" id="AZHX01000276">
    <property type="protein sequence ID" value="ETX08203.1"/>
    <property type="molecule type" value="Genomic_DNA"/>
</dbReference>
<feature type="chain" id="PRO_5004844842" description="C4-dicarboxylate ABC transporter substrate-binding protein" evidence="2">
    <location>
        <begin position="28"/>
        <end position="344"/>
    </location>
</feature>
<dbReference type="Proteomes" id="UP000019140">
    <property type="component" value="Unassembled WGS sequence"/>
</dbReference>
<evidence type="ECO:0000313" key="4">
    <source>
        <dbReference type="Proteomes" id="UP000019140"/>
    </source>
</evidence>
<dbReference type="GO" id="GO:0055085">
    <property type="term" value="P:transmembrane transport"/>
    <property type="evidence" value="ECO:0007669"/>
    <property type="project" value="InterPro"/>
</dbReference>
<dbReference type="CDD" id="cd13665">
    <property type="entry name" value="PBP2_TRAP_Dctp3_4"/>
    <property type="match status" value="1"/>
</dbReference>
<protein>
    <recommendedName>
        <fullName evidence="5">C4-dicarboxylate ABC transporter substrate-binding protein</fullName>
    </recommendedName>
</protein>
<dbReference type="HOGENOM" id="CLU_036176_2_0_7"/>
<name>W4MDC2_9BACT</name>
<evidence type="ECO:0000313" key="3">
    <source>
        <dbReference type="EMBL" id="ETX08203.1"/>
    </source>
</evidence>
<dbReference type="InterPro" id="IPR018389">
    <property type="entry name" value="DctP_fam"/>
</dbReference>
<sequence length="344" mass="37672">MRRLTRILALLVWLMASAVCLPLSALADTTLKMVTWLPSQAGPYRLLQAWADEVHKASGGTLTIAIAPKPTSRPTQQYELVKTGEADLAWHIPTYNAKQFPMLLAAELPFLSADAVTDSQALWEWYTTHIGDKEYGAAKVLTLWLPGPAQLHSTREIKTIDDLKGMKIRVPGGLGAAMAKAIGCVPVSQPMTKLANMLQEGAIEGSLTGWRPVKRYGLESVLKYHLEAPEGALYTTPLALLINRDQFNRLSLEHQAVLEKLSGAHAAAFLSKRSEVGRLKVRQEVEAVPGQVTHVIGAELARWQKQLAPLEAQWVNMANAKGYDGAALLKALKDTIKKYAANRS</sequence>
<dbReference type="PANTHER" id="PTHR33376:SF15">
    <property type="entry name" value="BLL6794 PROTEIN"/>
    <property type="match status" value="1"/>
</dbReference>
<keyword evidence="1 2" id="KW-0732">Signal</keyword>
<dbReference type="Gene3D" id="3.40.190.170">
    <property type="entry name" value="Bacterial extracellular solute-binding protein, family 7"/>
    <property type="match status" value="1"/>
</dbReference>